<sequence length="41" mass="4534">MQLETMPGIDTVTSSALIAEISVIHWFTNSDKLARYAGIPR</sequence>
<evidence type="ECO:0000313" key="3">
    <source>
        <dbReference type="Proteomes" id="UP000075666"/>
    </source>
</evidence>
<dbReference type="EMBL" id="LQYN01000128">
    <property type="protein sequence ID" value="KYC90380.1"/>
    <property type="molecule type" value="Genomic_DNA"/>
</dbReference>
<evidence type="ECO:0000313" key="2">
    <source>
        <dbReference type="EMBL" id="KYC90380.1"/>
    </source>
</evidence>
<feature type="domain" description="Transposase IS116/IS110/IS902 C-terminal" evidence="1">
    <location>
        <begin position="3"/>
        <end position="39"/>
    </location>
</feature>
<dbReference type="GO" id="GO:0003677">
    <property type="term" value="F:DNA binding"/>
    <property type="evidence" value="ECO:0007669"/>
    <property type="project" value="InterPro"/>
</dbReference>
<dbReference type="PATRIC" id="fig|46224.3.peg.1031"/>
<comment type="caution">
    <text evidence="2">The sequence shown here is derived from an EMBL/GenBank/DDBJ whole genome shotgun (WGS) entry which is preliminary data.</text>
</comment>
<name>A0A150KLN4_9BACI</name>
<proteinExistence type="predicted"/>
<dbReference type="AlphaFoldDB" id="A0A150KLN4"/>
<keyword evidence="3" id="KW-1185">Reference proteome</keyword>
<dbReference type="Proteomes" id="UP000075666">
    <property type="component" value="Unassembled WGS sequence"/>
</dbReference>
<gene>
    <name evidence="2" type="ORF">B4102_3888</name>
</gene>
<reference evidence="2 3" key="1">
    <citation type="submission" date="2016-01" db="EMBL/GenBank/DDBJ databases">
        <title>Genome Sequences of Twelve Sporeforming Bacillus Species Isolated from Foods.</title>
        <authorList>
            <person name="Berendsen E.M."/>
            <person name="Wells-Bennik M.H."/>
            <person name="Krawcyk A.O."/>
            <person name="De Jong A."/>
            <person name="Holsappel S."/>
            <person name="Eijlander R.T."/>
            <person name="Kuipers O.P."/>
        </authorList>
    </citation>
    <scope>NUCLEOTIDE SEQUENCE [LARGE SCALE GENOMIC DNA]</scope>
    <source>
        <strain evidence="2 3">B4102</strain>
    </source>
</reference>
<dbReference type="GO" id="GO:0004803">
    <property type="term" value="F:transposase activity"/>
    <property type="evidence" value="ECO:0007669"/>
    <property type="project" value="InterPro"/>
</dbReference>
<dbReference type="STRING" id="46224.B4102_3888"/>
<dbReference type="InterPro" id="IPR003346">
    <property type="entry name" value="Transposase_20"/>
</dbReference>
<dbReference type="Pfam" id="PF02371">
    <property type="entry name" value="Transposase_20"/>
    <property type="match status" value="1"/>
</dbReference>
<accession>A0A150KLN4</accession>
<dbReference type="GO" id="GO:0006313">
    <property type="term" value="P:DNA transposition"/>
    <property type="evidence" value="ECO:0007669"/>
    <property type="project" value="InterPro"/>
</dbReference>
<evidence type="ECO:0000259" key="1">
    <source>
        <dbReference type="Pfam" id="PF02371"/>
    </source>
</evidence>
<organism evidence="2 3">
    <name type="scientific">Heyndrickxia sporothermodurans</name>
    <dbReference type="NCBI Taxonomy" id="46224"/>
    <lineage>
        <taxon>Bacteria</taxon>
        <taxon>Bacillati</taxon>
        <taxon>Bacillota</taxon>
        <taxon>Bacilli</taxon>
        <taxon>Bacillales</taxon>
        <taxon>Bacillaceae</taxon>
        <taxon>Heyndrickxia</taxon>
    </lineage>
</organism>
<protein>
    <recommendedName>
        <fullName evidence="1">Transposase IS116/IS110/IS902 C-terminal domain-containing protein</fullName>
    </recommendedName>
</protein>